<keyword evidence="2" id="KW-1185">Reference proteome</keyword>
<dbReference type="AlphaFoldDB" id="A0A2Z7CBG7"/>
<dbReference type="Proteomes" id="UP000250235">
    <property type="component" value="Unassembled WGS sequence"/>
</dbReference>
<protein>
    <submittedName>
        <fullName evidence="1">Uncharacterized protein</fullName>
    </submittedName>
</protein>
<organism evidence="1 2">
    <name type="scientific">Dorcoceras hygrometricum</name>
    <dbReference type="NCBI Taxonomy" id="472368"/>
    <lineage>
        <taxon>Eukaryota</taxon>
        <taxon>Viridiplantae</taxon>
        <taxon>Streptophyta</taxon>
        <taxon>Embryophyta</taxon>
        <taxon>Tracheophyta</taxon>
        <taxon>Spermatophyta</taxon>
        <taxon>Magnoliopsida</taxon>
        <taxon>eudicotyledons</taxon>
        <taxon>Gunneridae</taxon>
        <taxon>Pentapetalae</taxon>
        <taxon>asterids</taxon>
        <taxon>lamiids</taxon>
        <taxon>Lamiales</taxon>
        <taxon>Gesneriaceae</taxon>
        <taxon>Didymocarpoideae</taxon>
        <taxon>Trichosporeae</taxon>
        <taxon>Loxocarpinae</taxon>
        <taxon>Dorcoceras</taxon>
    </lineage>
</organism>
<name>A0A2Z7CBG7_9LAMI</name>
<gene>
    <name evidence="1" type="ORF">F511_28088</name>
</gene>
<sequence>MQAVSSTLFVTESTQVNLTVAPAGGFGFSRGDVSVTHEVARAIDRYDDVGVTYSLLLVVDCVVMVAADQQAHKYECREAASFDLVETLCFELFV</sequence>
<proteinExistence type="predicted"/>
<evidence type="ECO:0000313" key="2">
    <source>
        <dbReference type="Proteomes" id="UP000250235"/>
    </source>
</evidence>
<evidence type="ECO:0000313" key="1">
    <source>
        <dbReference type="EMBL" id="KZV44003.1"/>
    </source>
</evidence>
<accession>A0A2Z7CBG7</accession>
<dbReference type="EMBL" id="KQ997550">
    <property type="protein sequence ID" value="KZV44003.1"/>
    <property type="molecule type" value="Genomic_DNA"/>
</dbReference>
<reference evidence="1 2" key="1">
    <citation type="journal article" date="2015" name="Proc. Natl. Acad. Sci. U.S.A.">
        <title>The resurrection genome of Boea hygrometrica: A blueprint for survival of dehydration.</title>
        <authorList>
            <person name="Xiao L."/>
            <person name="Yang G."/>
            <person name="Zhang L."/>
            <person name="Yang X."/>
            <person name="Zhao S."/>
            <person name="Ji Z."/>
            <person name="Zhou Q."/>
            <person name="Hu M."/>
            <person name="Wang Y."/>
            <person name="Chen M."/>
            <person name="Xu Y."/>
            <person name="Jin H."/>
            <person name="Xiao X."/>
            <person name="Hu G."/>
            <person name="Bao F."/>
            <person name="Hu Y."/>
            <person name="Wan P."/>
            <person name="Li L."/>
            <person name="Deng X."/>
            <person name="Kuang T."/>
            <person name="Xiang C."/>
            <person name="Zhu J.K."/>
            <person name="Oliver M.J."/>
            <person name="He Y."/>
        </authorList>
    </citation>
    <scope>NUCLEOTIDE SEQUENCE [LARGE SCALE GENOMIC DNA]</scope>
    <source>
        <strain evidence="2">cv. XS01</strain>
    </source>
</reference>